<evidence type="ECO:0000259" key="3">
    <source>
        <dbReference type="PROSITE" id="PS50109"/>
    </source>
</evidence>
<accession>A0A1R2C4B4</accession>
<evidence type="ECO:0000259" key="4">
    <source>
        <dbReference type="PROSITE" id="PS50110"/>
    </source>
</evidence>
<dbReference type="InterPro" id="IPR011006">
    <property type="entry name" value="CheY-like_superfamily"/>
</dbReference>
<dbReference type="InterPro" id="IPR001789">
    <property type="entry name" value="Sig_transdc_resp-reg_receiver"/>
</dbReference>
<dbReference type="PANTHER" id="PTHR43719:SF28">
    <property type="entry name" value="PEROXIDE STRESS-ACTIVATED HISTIDINE KINASE MAK1-RELATED"/>
    <property type="match status" value="1"/>
</dbReference>
<dbReference type="CDD" id="cd17546">
    <property type="entry name" value="REC_hyHK_CKI1_RcsC-like"/>
    <property type="match status" value="1"/>
</dbReference>
<dbReference type="InterPro" id="IPR003594">
    <property type="entry name" value="HATPase_dom"/>
</dbReference>
<evidence type="ECO:0000256" key="2">
    <source>
        <dbReference type="PROSITE-ProRule" id="PRU00169"/>
    </source>
</evidence>
<dbReference type="Pfam" id="PF00072">
    <property type="entry name" value="Response_reg"/>
    <property type="match status" value="1"/>
</dbReference>
<dbReference type="InterPro" id="IPR036890">
    <property type="entry name" value="HATPase_C_sf"/>
</dbReference>
<dbReference type="Gene3D" id="3.30.565.10">
    <property type="entry name" value="Histidine kinase-like ATPase, C-terminal domain"/>
    <property type="match status" value="1"/>
</dbReference>
<keyword evidence="1 2" id="KW-0597">Phosphoprotein</keyword>
<dbReference type="Pfam" id="PF02518">
    <property type="entry name" value="HATPase_c"/>
    <property type="match status" value="1"/>
</dbReference>
<evidence type="ECO:0008006" key="7">
    <source>
        <dbReference type="Google" id="ProtNLM"/>
    </source>
</evidence>
<dbReference type="SMART" id="SM00448">
    <property type="entry name" value="REC"/>
    <property type="match status" value="1"/>
</dbReference>
<evidence type="ECO:0000313" key="5">
    <source>
        <dbReference type="EMBL" id="OMJ83820.1"/>
    </source>
</evidence>
<comment type="caution">
    <text evidence="5">The sequence shown here is derived from an EMBL/GenBank/DDBJ whole genome shotgun (WGS) entry which is preliminary data.</text>
</comment>
<dbReference type="Gene3D" id="3.40.50.2300">
    <property type="match status" value="1"/>
</dbReference>
<dbReference type="SMART" id="SM00388">
    <property type="entry name" value="HisKA"/>
    <property type="match status" value="1"/>
</dbReference>
<protein>
    <recommendedName>
        <fullName evidence="7">Histidine kinase</fullName>
    </recommendedName>
</protein>
<dbReference type="Pfam" id="PF00512">
    <property type="entry name" value="HisKA"/>
    <property type="match status" value="1"/>
</dbReference>
<dbReference type="SUPFAM" id="SSF55874">
    <property type="entry name" value="ATPase domain of HSP90 chaperone/DNA topoisomerase II/histidine kinase"/>
    <property type="match status" value="1"/>
</dbReference>
<feature type="domain" description="Response regulatory" evidence="4">
    <location>
        <begin position="462"/>
        <end position="587"/>
    </location>
</feature>
<dbReference type="PANTHER" id="PTHR43719">
    <property type="entry name" value="TWO-COMPONENT HISTIDINE KINASE"/>
    <property type="match status" value="1"/>
</dbReference>
<gene>
    <name evidence="5" type="ORF">SteCoe_15172</name>
</gene>
<dbReference type="InterPro" id="IPR050956">
    <property type="entry name" value="2C_system_His_kinase"/>
</dbReference>
<sequence length="587" mass="66637">MMGIDSTIIILLFQSNLFETFLPNLLIIIKHIAIWCLFDYENDFSTKELGIMITSFFIVFLWTLHEYDKRKSLKELHCAKVDVQKAHKQLLELLSFFPDGLLIVNNKLKLQYANKSLHSILNVNDDDLVNCLQSISVRKSECTILEGIKKTINDEIKQSFSLGMTEIKEKVYEWGVVSIEWDNQPCYLITAKDVTSVVIFERIAAESRSKSVLIRSISHELRTPINGINLILDEISSEDSNITSKLGLIKICTNLLNFQIGDILDYSEIITNNFQINSFLCNLKSSLYECSNLISVQAKYKGLNLFTKIDSLIPDEVETDPYRIQKVVMNLLNNAIKYTNKGDIELCAINTGKSIRISVKDTGIGIPTERLSQLFNMFSGITDNSLGGLGLDVSQKILKQLKSEIQVQSTIGLGSCFTFDLKFTNDLPEDSTSWENEIPNEGQKCYEIRTMSSRCSENDIASILIADDNDFNRMCLGNILKKKNIKFEEVVNGYDAVEKVLEYDKFGYAFKCVIMDCEMPVMDGWEAAKMITNYYTQGRIKNLPTIIAHTAYSSKEDIQKCYDSGMISYIVKPTPQEVILSIVDKYA</sequence>
<evidence type="ECO:0000313" key="6">
    <source>
        <dbReference type="Proteomes" id="UP000187209"/>
    </source>
</evidence>
<proteinExistence type="predicted"/>
<reference evidence="5 6" key="1">
    <citation type="submission" date="2016-11" db="EMBL/GenBank/DDBJ databases">
        <title>The macronuclear genome of Stentor coeruleus: a giant cell with tiny introns.</title>
        <authorList>
            <person name="Slabodnick M."/>
            <person name="Ruby J.G."/>
            <person name="Reiff S.B."/>
            <person name="Swart E.C."/>
            <person name="Gosai S."/>
            <person name="Prabakaran S."/>
            <person name="Witkowska E."/>
            <person name="Larue G.E."/>
            <person name="Fisher S."/>
            <person name="Freeman R.M."/>
            <person name="Gunawardena J."/>
            <person name="Chu W."/>
            <person name="Stover N.A."/>
            <person name="Gregory B.D."/>
            <person name="Nowacki M."/>
            <person name="Derisi J."/>
            <person name="Roy S.W."/>
            <person name="Marshall W.F."/>
            <person name="Sood P."/>
        </authorList>
    </citation>
    <scope>NUCLEOTIDE SEQUENCE [LARGE SCALE GENOMIC DNA]</scope>
    <source>
        <strain evidence="5">WM001</strain>
    </source>
</reference>
<dbReference type="PROSITE" id="PS50110">
    <property type="entry name" value="RESPONSE_REGULATORY"/>
    <property type="match status" value="1"/>
</dbReference>
<dbReference type="OrthoDB" id="434196at2759"/>
<dbReference type="GO" id="GO:0000155">
    <property type="term" value="F:phosphorelay sensor kinase activity"/>
    <property type="evidence" value="ECO:0007669"/>
    <property type="project" value="InterPro"/>
</dbReference>
<dbReference type="SUPFAM" id="SSF47384">
    <property type="entry name" value="Homodimeric domain of signal transducing histidine kinase"/>
    <property type="match status" value="1"/>
</dbReference>
<evidence type="ECO:0000256" key="1">
    <source>
        <dbReference type="ARBA" id="ARBA00022553"/>
    </source>
</evidence>
<dbReference type="InterPro" id="IPR005467">
    <property type="entry name" value="His_kinase_dom"/>
</dbReference>
<dbReference type="AlphaFoldDB" id="A0A1R2C4B4"/>
<organism evidence="5 6">
    <name type="scientific">Stentor coeruleus</name>
    <dbReference type="NCBI Taxonomy" id="5963"/>
    <lineage>
        <taxon>Eukaryota</taxon>
        <taxon>Sar</taxon>
        <taxon>Alveolata</taxon>
        <taxon>Ciliophora</taxon>
        <taxon>Postciliodesmatophora</taxon>
        <taxon>Heterotrichea</taxon>
        <taxon>Heterotrichida</taxon>
        <taxon>Stentoridae</taxon>
        <taxon>Stentor</taxon>
    </lineage>
</organism>
<feature type="domain" description="Histidine kinase" evidence="3">
    <location>
        <begin position="216"/>
        <end position="425"/>
    </location>
</feature>
<name>A0A1R2C4B4_9CILI</name>
<dbReference type="CDD" id="cd00082">
    <property type="entry name" value="HisKA"/>
    <property type="match status" value="1"/>
</dbReference>
<dbReference type="InterPro" id="IPR004358">
    <property type="entry name" value="Sig_transdc_His_kin-like_C"/>
</dbReference>
<dbReference type="PRINTS" id="PR00344">
    <property type="entry name" value="BCTRLSENSOR"/>
</dbReference>
<feature type="modified residue" description="4-aspartylphosphate" evidence="2">
    <location>
        <position position="516"/>
    </location>
</feature>
<dbReference type="PROSITE" id="PS50109">
    <property type="entry name" value="HIS_KIN"/>
    <property type="match status" value="1"/>
</dbReference>
<dbReference type="Gene3D" id="1.10.287.130">
    <property type="match status" value="1"/>
</dbReference>
<dbReference type="InterPro" id="IPR036097">
    <property type="entry name" value="HisK_dim/P_sf"/>
</dbReference>
<keyword evidence="6" id="KW-1185">Reference proteome</keyword>
<dbReference type="SUPFAM" id="SSF52172">
    <property type="entry name" value="CheY-like"/>
    <property type="match status" value="1"/>
</dbReference>
<dbReference type="InterPro" id="IPR003661">
    <property type="entry name" value="HisK_dim/P_dom"/>
</dbReference>
<dbReference type="SMART" id="SM00387">
    <property type="entry name" value="HATPase_c"/>
    <property type="match status" value="1"/>
</dbReference>
<dbReference type="EMBL" id="MPUH01000290">
    <property type="protein sequence ID" value="OMJ83820.1"/>
    <property type="molecule type" value="Genomic_DNA"/>
</dbReference>
<dbReference type="Proteomes" id="UP000187209">
    <property type="component" value="Unassembled WGS sequence"/>
</dbReference>